<dbReference type="AlphaFoldDB" id="A0AAD7SW74"/>
<evidence type="ECO:0000256" key="1">
    <source>
        <dbReference type="SAM" id="MobiDB-lite"/>
    </source>
</evidence>
<evidence type="ECO:0000313" key="2">
    <source>
        <dbReference type="EMBL" id="KAJ8409922.1"/>
    </source>
</evidence>
<dbReference type="EMBL" id="JAINUG010000028">
    <property type="protein sequence ID" value="KAJ8409922.1"/>
    <property type="molecule type" value="Genomic_DNA"/>
</dbReference>
<dbReference type="Proteomes" id="UP001221898">
    <property type="component" value="Unassembled WGS sequence"/>
</dbReference>
<accession>A0AAD7SW74</accession>
<organism evidence="2 3">
    <name type="scientific">Aldrovandia affinis</name>
    <dbReference type="NCBI Taxonomy" id="143900"/>
    <lineage>
        <taxon>Eukaryota</taxon>
        <taxon>Metazoa</taxon>
        <taxon>Chordata</taxon>
        <taxon>Craniata</taxon>
        <taxon>Vertebrata</taxon>
        <taxon>Euteleostomi</taxon>
        <taxon>Actinopterygii</taxon>
        <taxon>Neopterygii</taxon>
        <taxon>Teleostei</taxon>
        <taxon>Notacanthiformes</taxon>
        <taxon>Halosauridae</taxon>
        <taxon>Aldrovandia</taxon>
    </lineage>
</organism>
<name>A0AAD7SW74_9TELE</name>
<protein>
    <submittedName>
        <fullName evidence="2">Uncharacterized protein</fullName>
    </submittedName>
</protein>
<gene>
    <name evidence="2" type="ORF">AAFF_G00209630</name>
</gene>
<evidence type="ECO:0000313" key="3">
    <source>
        <dbReference type="Proteomes" id="UP001221898"/>
    </source>
</evidence>
<sequence length="84" mass="8701">MLDGGTLEFVFLPMLAAAATRTAGAHANVNPFSDLRPAGPLLSGTGRAARLSHPPTAYLSTRANARSPPRQPGEGNGAAEITYR</sequence>
<reference evidence="2" key="1">
    <citation type="journal article" date="2023" name="Science">
        <title>Genome structures resolve the early diversification of teleost fishes.</title>
        <authorList>
            <person name="Parey E."/>
            <person name="Louis A."/>
            <person name="Montfort J."/>
            <person name="Bouchez O."/>
            <person name="Roques C."/>
            <person name="Iampietro C."/>
            <person name="Lluch J."/>
            <person name="Castinel A."/>
            <person name="Donnadieu C."/>
            <person name="Desvignes T."/>
            <person name="Floi Bucao C."/>
            <person name="Jouanno E."/>
            <person name="Wen M."/>
            <person name="Mejri S."/>
            <person name="Dirks R."/>
            <person name="Jansen H."/>
            <person name="Henkel C."/>
            <person name="Chen W.J."/>
            <person name="Zahm M."/>
            <person name="Cabau C."/>
            <person name="Klopp C."/>
            <person name="Thompson A.W."/>
            <person name="Robinson-Rechavi M."/>
            <person name="Braasch I."/>
            <person name="Lecointre G."/>
            <person name="Bobe J."/>
            <person name="Postlethwait J.H."/>
            <person name="Berthelot C."/>
            <person name="Roest Crollius H."/>
            <person name="Guiguen Y."/>
        </authorList>
    </citation>
    <scope>NUCLEOTIDE SEQUENCE</scope>
    <source>
        <strain evidence="2">NC1722</strain>
    </source>
</reference>
<feature type="region of interest" description="Disordered" evidence="1">
    <location>
        <begin position="59"/>
        <end position="84"/>
    </location>
</feature>
<proteinExistence type="predicted"/>
<comment type="caution">
    <text evidence="2">The sequence shown here is derived from an EMBL/GenBank/DDBJ whole genome shotgun (WGS) entry which is preliminary data.</text>
</comment>
<keyword evidence="3" id="KW-1185">Reference proteome</keyword>